<accession>A0A9W4SU92</accession>
<organism evidence="1 2">
    <name type="scientific">Funneliformis geosporum</name>
    <dbReference type="NCBI Taxonomy" id="1117311"/>
    <lineage>
        <taxon>Eukaryota</taxon>
        <taxon>Fungi</taxon>
        <taxon>Fungi incertae sedis</taxon>
        <taxon>Mucoromycota</taxon>
        <taxon>Glomeromycotina</taxon>
        <taxon>Glomeromycetes</taxon>
        <taxon>Glomerales</taxon>
        <taxon>Glomeraceae</taxon>
        <taxon>Funneliformis</taxon>
    </lineage>
</organism>
<evidence type="ECO:0000313" key="2">
    <source>
        <dbReference type="Proteomes" id="UP001153678"/>
    </source>
</evidence>
<proteinExistence type="predicted"/>
<evidence type="ECO:0000313" key="1">
    <source>
        <dbReference type="EMBL" id="CAI2181776.1"/>
    </source>
</evidence>
<keyword evidence="2" id="KW-1185">Reference proteome</keyword>
<dbReference type="EMBL" id="CAMKVN010002597">
    <property type="protein sequence ID" value="CAI2181776.1"/>
    <property type="molecule type" value="Genomic_DNA"/>
</dbReference>
<reference evidence="1" key="1">
    <citation type="submission" date="2022-08" db="EMBL/GenBank/DDBJ databases">
        <authorList>
            <person name="Kallberg Y."/>
            <person name="Tangrot J."/>
            <person name="Rosling A."/>
        </authorList>
    </citation>
    <scope>NUCLEOTIDE SEQUENCE</scope>
    <source>
        <strain evidence="1">Wild A</strain>
    </source>
</reference>
<sequence>MTEVDDKELDSETKTNGNFKTYYHVKLDHKQIFPYQQVKFFVHYMAGNVFVKNDAYDKRALIHYNEDKGEYKNINLILPFEFRKLNIPSSVPMVAASIAAAQSQMESNTSPLQLISILLTSIVQKLEISQLIYVLYEVLRYFHVVQQSIGNILMIRWISGIPPSLLIGT</sequence>
<dbReference type="Proteomes" id="UP001153678">
    <property type="component" value="Unassembled WGS sequence"/>
</dbReference>
<dbReference type="AlphaFoldDB" id="A0A9W4SU92"/>
<gene>
    <name evidence="1" type="ORF">FWILDA_LOCUS10253</name>
</gene>
<comment type="caution">
    <text evidence="1">The sequence shown here is derived from an EMBL/GenBank/DDBJ whole genome shotgun (WGS) entry which is preliminary data.</text>
</comment>
<protein>
    <submittedName>
        <fullName evidence="1">15092_t:CDS:1</fullName>
    </submittedName>
</protein>
<name>A0A9W4SU92_9GLOM</name>